<keyword evidence="2" id="KW-1185">Reference proteome</keyword>
<protein>
    <submittedName>
        <fullName evidence="1">Uncharacterized protein</fullName>
    </submittedName>
</protein>
<dbReference type="EMBL" id="CP000828">
    <property type="protein sequence ID" value="ABW29898.1"/>
    <property type="molecule type" value="Genomic_DNA"/>
</dbReference>
<dbReference type="KEGG" id="amr:AM1_4927"/>
<accession>B0C4L5</accession>
<evidence type="ECO:0000313" key="1">
    <source>
        <dbReference type="EMBL" id="ABW29898.1"/>
    </source>
</evidence>
<dbReference type="AlphaFoldDB" id="B0C4L5"/>
<name>B0C4L5_ACAM1</name>
<gene>
    <name evidence="1" type="ordered locus">AM1_4927</name>
</gene>
<organism evidence="1 2">
    <name type="scientific">Acaryochloris marina (strain MBIC 11017)</name>
    <dbReference type="NCBI Taxonomy" id="329726"/>
    <lineage>
        <taxon>Bacteria</taxon>
        <taxon>Bacillati</taxon>
        <taxon>Cyanobacteriota</taxon>
        <taxon>Cyanophyceae</taxon>
        <taxon>Acaryochloridales</taxon>
        <taxon>Acaryochloridaceae</taxon>
        <taxon>Acaryochloris</taxon>
    </lineage>
</organism>
<reference evidence="1 2" key="1">
    <citation type="journal article" date="2008" name="Proc. Natl. Acad. Sci. U.S.A.">
        <title>Niche adaptation and genome expansion in the chlorophyll d-producing cyanobacterium Acaryochloris marina.</title>
        <authorList>
            <person name="Swingley W.D."/>
            <person name="Chen M."/>
            <person name="Cheung P.C."/>
            <person name="Conrad A.L."/>
            <person name="Dejesa L.C."/>
            <person name="Hao J."/>
            <person name="Honchak B.M."/>
            <person name="Karbach L.E."/>
            <person name="Kurdoglu A."/>
            <person name="Lahiri S."/>
            <person name="Mastrian S.D."/>
            <person name="Miyashita H."/>
            <person name="Page L."/>
            <person name="Ramakrishna P."/>
            <person name="Satoh S."/>
            <person name="Sattley W.M."/>
            <person name="Shimada Y."/>
            <person name="Taylor H.L."/>
            <person name="Tomo T."/>
            <person name="Tsuchiya T."/>
            <person name="Wang Z.T."/>
            <person name="Raymond J."/>
            <person name="Mimuro M."/>
            <person name="Blankenship R.E."/>
            <person name="Touchman J.W."/>
        </authorList>
    </citation>
    <scope>NUCLEOTIDE SEQUENCE [LARGE SCALE GENOMIC DNA]</scope>
    <source>
        <strain evidence="2">MBIC 11017</strain>
    </source>
</reference>
<evidence type="ECO:0000313" key="2">
    <source>
        <dbReference type="Proteomes" id="UP000000268"/>
    </source>
</evidence>
<dbReference type="Proteomes" id="UP000000268">
    <property type="component" value="Chromosome"/>
</dbReference>
<proteinExistence type="predicted"/>
<sequence length="103" mass="12086">MFWIVMSDSRPFDLCALTAEEQLFLSQKAYPTLETSLNKDWIALERNPERALAYGWGFVENTPRFLRWEERNFTDKLQKVRMLIDRIVVSTDVSKPWAAEAVS</sequence>
<dbReference type="HOGENOM" id="CLU_2257529_0_0_3"/>